<dbReference type="RefSeq" id="WP_184538323.1">
    <property type="nucleotide sequence ID" value="NZ_JACHMP010000001.1"/>
</dbReference>
<keyword evidence="1" id="KW-0805">Transcription regulation</keyword>
<keyword evidence="6" id="KW-1185">Reference proteome</keyword>
<dbReference type="PANTHER" id="PTHR42756:SF1">
    <property type="entry name" value="TRANSCRIPTIONAL REPRESSOR OF EMRAB OPERON"/>
    <property type="match status" value="1"/>
</dbReference>
<dbReference type="GO" id="GO:0003677">
    <property type="term" value="F:DNA binding"/>
    <property type="evidence" value="ECO:0007669"/>
    <property type="project" value="UniProtKB-KW"/>
</dbReference>
<dbReference type="PROSITE" id="PS01117">
    <property type="entry name" value="HTH_MARR_1"/>
    <property type="match status" value="1"/>
</dbReference>
<dbReference type="Gene3D" id="1.10.10.10">
    <property type="entry name" value="Winged helix-like DNA-binding domain superfamily/Winged helix DNA-binding domain"/>
    <property type="match status" value="1"/>
</dbReference>
<dbReference type="Proteomes" id="UP000540685">
    <property type="component" value="Unassembled WGS sequence"/>
</dbReference>
<evidence type="ECO:0000256" key="2">
    <source>
        <dbReference type="ARBA" id="ARBA00023125"/>
    </source>
</evidence>
<dbReference type="InterPro" id="IPR036390">
    <property type="entry name" value="WH_DNA-bd_sf"/>
</dbReference>
<dbReference type="InterPro" id="IPR023187">
    <property type="entry name" value="Tscrpt_reg_MarR-type_CS"/>
</dbReference>
<sequence length="162" mass="17354">MVEPLIDEGAGPVASCDGGGDELSLNCLMAQATRGYRVLLAGLLAEIDLYPGQERVMTSLWEHGPQTQNALARMLGIDMSTMTKSLQRLERSGFVSRTPSPANRRISIVSTTPAGDALRPAVNRILAEANRRTTRGLTHEQTAVLSSLLGVVRGNLCREAAP</sequence>
<protein>
    <submittedName>
        <fullName evidence="5">DNA-binding MarR family transcriptional regulator</fullName>
    </submittedName>
</protein>
<feature type="domain" description="HTH marR-type" evidence="4">
    <location>
        <begin position="22"/>
        <end position="154"/>
    </location>
</feature>
<proteinExistence type="predicted"/>
<evidence type="ECO:0000313" key="5">
    <source>
        <dbReference type="EMBL" id="MBB5819556.1"/>
    </source>
</evidence>
<dbReference type="PROSITE" id="PS50995">
    <property type="entry name" value="HTH_MARR_2"/>
    <property type="match status" value="1"/>
</dbReference>
<keyword evidence="2 5" id="KW-0238">DNA-binding</keyword>
<gene>
    <name evidence="5" type="ORF">F4562_002618</name>
</gene>
<dbReference type="AlphaFoldDB" id="A0A7W9IFF6"/>
<dbReference type="SUPFAM" id="SSF46785">
    <property type="entry name" value="Winged helix' DNA-binding domain"/>
    <property type="match status" value="1"/>
</dbReference>
<evidence type="ECO:0000259" key="4">
    <source>
        <dbReference type="PROSITE" id="PS50995"/>
    </source>
</evidence>
<evidence type="ECO:0000256" key="1">
    <source>
        <dbReference type="ARBA" id="ARBA00023015"/>
    </source>
</evidence>
<dbReference type="EMBL" id="JACHMP010000001">
    <property type="protein sequence ID" value="MBB5819556.1"/>
    <property type="molecule type" value="Genomic_DNA"/>
</dbReference>
<keyword evidence="3" id="KW-0804">Transcription</keyword>
<accession>A0A7W9IFF6</accession>
<name>A0A7W9IFF6_9ACTN</name>
<evidence type="ECO:0000256" key="3">
    <source>
        <dbReference type="ARBA" id="ARBA00023163"/>
    </source>
</evidence>
<organism evidence="5 6">
    <name type="scientific">Streptosporangium becharense</name>
    <dbReference type="NCBI Taxonomy" id="1816182"/>
    <lineage>
        <taxon>Bacteria</taxon>
        <taxon>Bacillati</taxon>
        <taxon>Actinomycetota</taxon>
        <taxon>Actinomycetes</taxon>
        <taxon>Streptosporangiales</taxon>
        <taxon>Streptosporangiaceae</taxon>
        <taxon>Streptosporangium</taxon>
    </lineage>
</organism>
<dbReference type="Pfam" id="PF01047">
    <property type="entry name" value="MarR"/>
    <property type="match status" value="1"/>
</dbReference>
<dbReference type="PRINTS" id="PR00598">
    <property type="entry name" value="HTHMARR"/>
</dbReference>
<evidence type="ECO:0000313" key="6">
    <source>
        <dbReference type="Proteomes" id="UP000540685"/>
    </source>
</evidence>
<comment type="caution">
    <text evidence="5">The sequence shown here is derived from an EMBL/GenBank/DDBJ whole genome shotgun (WGS) entry which is preliminary data.</text>
</comment>
<dbReference type="InterPro" id="IPR000835">
    <property type="entry name" value="HTH_MarR-typ"/>
</dbReference>
<dbReference type="InterPro" id="IPR036388">
    <property type="entry name" value="WH-like_DNA-bd_sf"/>
</dbReference>
<reference evidence="5 6" key="1">
    <citation type="submission" date="2020-08" db="EMBL/GenBank/DDBJ databases">
        <title>Sequencing the genomes of 1000 actinobacteria strains.</title>
        <authorList>
            <person name="Klenk H.-P."/>
        </authorList>
    </citation>
    <scope>NUCLEOTIDE SEQUENCE [LARGE SCALE GENOMIC DNA]</scope>
    <source>
        <strain evidence="5 6">DSM 46887</strain>
    </source>
</reference>
<dbReference type="PANTHER" id="PTHR42756">
    <property type="entry name" value="TRANSCRIPTIONAL REGULATOR, MARR"/>
    <property type="match status" value="1"/>
</dbReference>
<dbReference type="SMART" id="SM00347">
    <property type="entry name" value="HTH_MARR"/>
    <property type="match status" value="1"/>
</dbReference>
<dbReference type="GO" id="GO:0003700">
    <property type="term" value="F:DNA-binding transcription factor activity"/>
    <property type="evidence" value="ECO:0007669"/>
    <property type="project" value="InterPro"/>
</dbReference>